<dbReference type="RefSeq" id="WP_015325569.1">
    <property type="nucleotide sequence ID" value="NC_019977.1"/>
</dbReference>
<dbReference type="InterPro" id="IPR041854">
    <property type="entry name" value="BFD-like_2Fe2S-bd_dom_sf"/>
</dbReference>
<dbReference type="GeneID" id="14408321"/>
<dbReference type="AlphaFoldDB" id="L0L2A0"/>
<dbReference type="CDD" id="cd10141">
    <property type="entry name" value="CopZ-like_Fer2_BFD-like"/>
    <property type="match status" value="1"/>
</dbReference>
<sequence>MSKTSLFSSEKKDNDRTIIPLKIGSCNKGEKIFFTENVLCPLCNKTGQHVKSITVKHLIKQELMDRLGVEDYFLCMNPGCDAAYYSATGTVFEKSDITVPLWFKDDAEPKYACYCSEITEEQVIRAMIEQGMTDMATIKKLYDPGAKCQCHLKNPTGKCCTEVFTKAIDKGIILETTKKM</sequence>
<feature type="domain" description="CopZ zinc binding" evidence="1">
    <location>
        <begin position="38"/>
        <end position="97"/>
    </location>
</feature>
<evidence type="ECO:0000259" key="1">
    <source>
        <dbReference type="Pfam" id="PF18423"/>
    </source>
</evidence>
<evidence type="ECO:0000313" key="2">
    <source>
        <dbReference type="EMBL" id="AGB50404.1"/>
    </source>
</evidence>
<dbReference type="OrthoDB" id="141952at2157"/>
<name>L0L2A0_METHD</name>
<protein>
    <submittedName>
        <fullName evidence="2">BFD-like (2Fe-2S) protein</fullName>
    </submittedName>
</protein>
<evidence type="ECO:0000313" key="3">
    <source>
        <dbReference type="Proteomes" id="UP000010866"/>
    </source>
</evidence>
<dbReference type="Pfam" id="PF18423">
    <property type="entry name" value="zf_CopZ"/>
    <property type="match status" value="1"/>
</dbReference>
<dbReference type="Gene3D" id="1.10.10.1100">
    <property type="entry name" value="BFD-like [2Fe-2S]-binding domain"/>
    <property type="match status" value="1"/>
</dbReference>
<dbReference type="KEGG" id="mhz:Metho_2243"/>
<dbReference type="STRING" id="867904.Metho_2243"/>
<dbReference type="Gene3D" id="2.20.25.270">
    <property type="match status" value="1"/>
</dbReference>
<proteinExistence type="predicted"/>
<dbReference type="InterPro" id="IPR040890">
    <property type="entry name" value="Znf_CopZ"/>
</dbReference>
<accession>L0L2A0</accession>
<reference evidence="3" key="1">
    <citation type="submission" date="2012-02" db="EMBL/GenBank/DDBJ databases">
        <title>Complete sequence of chromosome of Methanomethylovorans hollandica DSM 15978.</title>
        <authorList>
            <person name="Lucas S."/>
            <person name="Copeland A."/>
            <person name="Lapidus A."/>
            <person name="Glavina del Rio T."/>
            <person name="Dalin E."/>
            <person name="Tice H."/>
            <person name="Bruce D."/>
            <person name="Goodwin L."/>
            <person name="Pitluck S."/>
            <person name="Peters L."/>
            <person name="Mikhailova N."/>
            <person name="Held B."/>
            <person name="Kyrpides N."/>
            <person name="Mavromatis K."/>
            <person name="Ivanova N."/>
            <person name="Brettin T."/>
            <person name="Detter J.C."/>
            <person name="Han C."/>
            <person name="Larimer F."/>
            <person name="Land M."/>
            <person name="Hauser L."/>
            <person name="Markowitz V."/>
            <person name="Cheng J.-F."/>
            <person name="Hugenholtz P."/>
            <person name="Woyke T."/>
            <person name="Wu D."/>
            <person name="Spring S."/>
            <person name="Schroeder M."/>
            <person name="Brambilla E."/>
            <person name="Klenk H.-P."/>
            <person name="Eisen J.A."/>
        </authorList>
    </citation>
    <scope>NUCLEOTIDE SEQUENCE [LARGE SCALE GENOMIC DNA]</scope>
    <source>
        <strain evidence="3">DSM 15978 / NBRC 107637 / DMS1</strain>
    </source>
</reference>
<dbReference type="Proteomes" id="UP000010866">
    <property type="component" value="Chromosome"/>
</dbReference>
<keyword evidence="3" id="KW-1185">Reference proteome</keyword>
<organism evidence="2 3">
    <name type="scientific">Methanomethylovorans hollandica (strain DSM 15978 / NBRC 107637 / DMS1)</name>
    <dbReference type="NCBI Taxonomy" id="867904"/>
    <lineage>
        <taxon>Archaea</taxon>
        <taxon>Methanobacteriati</taxon>
        <taxon>Methanobacteriota</taxon>
        <taxon>Stenosarchaea group</taxon>
        <taxon>Methanomicrobia</taxon>
        <taxon>Methanosarcinales</taxon>
        <taxon>Methanosarcinaceae</taxon>
        <taxon>Methanomethylovorans</taxon>
    </lineage>
</organism>
<dbReference type="HOGENOM" id="CLU_115326_1_0_2"/>
<gene>
    <name evidence="2" type="ordered locus">Metho_2243</name>
</gene>
<dbReference type="EMBL" id="CP003362">
    <property type="protein sequence ID" value="AGB50404.1"/>
    <property type="molecule type" value="Genomic_DNA"/>
</dbReference>